<dbReference type="EMBL" id="JAADJZ010000015">
    <property type="protein sequence ID" value="KAF2869936.1"/>
    <property type="molecule type" value="Genomic_DNA"/>
</dbReference>
<dbReference type="AlphaFoldDB" id="A0A7C8M6D9"/>
<feature type="domain" description="Helicase ATP-binding" evidence="13">
    <location>
        <begin position="547"/>
        <end position="726"/>
    </location>
</feature>
<evidence type="ECO:0000259" key="15">
    <source>
        <dbReference type="PROSITE" id="PS51195"/>
    </source>
</evidence>
<dbReference type="InterPro" id="IPR011545">
    <property type="entry name" value="DEAD/DEAH_box_helicase_dom"/>
</dbReference>
<evidence type="ECO:0000256" key="6">
    <source>
        <dbReference type="ARBA" id="ARBA00022840"/>
    </source>
</evidence>
<dbReference type="SUPFAM" id="SSF52540">
    <property type="entry name" value="P-loop containing nucleoside triphosphate hydrolases"/>
    <property type="match status" value="1"/>
</dbReference>
<protein>
    <recommendedName>
        <fullName evidence="1">RNA helicase</fullName>
        <ecNumber evidence="1">3.6.4.13</ecNumber>
    </recommendedName>
</protein>
<keyword evidence="4" id="KW-0378">Hydrolase</keyword>
<evidence type="ECO:0000256" key="7">
    <source>
        <dbReference type="ARBA" id="ARBA00023187"/>
    </source>
</evidence>
<name>A0A7C8M6D9_9PLEO</name>
<dbReference type="GO" id="GO:0016787">
    <property type="term" value="F:hydrolase activity"/>
    <property type="evidence" value="ECO:0007669"/>
    <property type="project" value="UniProtKB-KW"/>
</dbReference>
<organism evidence="16 17">
    <name type="scientific">Massariosphaeria phaeospora</name>
    <dbReference type="NCBI Taxonomy" id="100035"/>
    <lineage>
        <taxon>Eukaryota</taxon>
        <taxon>Fungi</taxon>
        <taxon>Dikarya</taxon>
        <taxon>Ascomycota</taxon>
        <taxon>Pezizomycotina</taxon>
        <taxon>Dothideomycetes</taxon>
        <taxon>Pleosporomycetidae</taxon>
        <taxon>Pleosporales</taxon>
        <taxon>Pleosporales incertae sedis</taxon>
        <taxon>Massariosphaeria</taxon>
    </lineage>
</organism>
<feature type="domain" description="Helicase C-terminal" evidence="14">
    <location>
        <begin position="756"/>
        <end position="909"/>
    </location>
</feature>
<accession>A0A7C8M6D9</accession>
<dbReference type="InterPro" id="IPR056149">
    <property type="entry name" value="PRP5/DDX46/KHDC4_KH"/>
</dbReference>
<dbReference type="Pfam" id="PF00271">
    <property type="entry name" value="Helicase_C"/>
    <property type="match status" value="1"/>
</dbReference>
<dbReference type="OrthoDB" id="196131at2759"/>
<keyword evidence="7" id="KW-0508">mRNA splicing</keyword>
<evidence type="ECO:0000256" key="12">
    <source>
        <dbReference type="SAM" id="MobiDB-lite"/>
    </source>
</evidence>
<dbReference type="Gene3D" id="3.40.50.300">
    <property type="entry name" value="P-loop containing nucleotide triphosphate hydrolases"/>
    <property type="match status" value="2"/>
</dbReference>
<dbReference type="InterPro" id="IPR000629">
    <property type="entry name" value="RNA-helicase_DEAD-box_CS"/>
</dbReference>
<dbReference type="Pfam" id="PF00270">
    <property type="entry name" value="DEAD"/>
    <property type="match status" value="1"/>
</dbReference>
<keyword evidence="3" id="KW-0547">Nucleotide-binding</keyword>
<dbReference type="GO" id="GO:0005524">
    <property type="term" value="F:ATP binding"/>
    <property type="evidence" value="ECO:0007669"/>
    <property type="project" value="UniProtKB-KW"/>
</dbReference>
<dbReference type="EC" id="3.6.4.13" evidence="1"/>
<dbReference type="GO" id="GO:0008380">
    <property type="term" value="P:RNA splicing"/>
    <property type="evidence" value="ECO:0007669"/>
    <property type="project" value="UniProtKB-KW"/>
</dbReference>
<dbReference type="SMART" id="SM00487">
    <property type="entry name" value="DEXDc"/>
    <property type="match status" value="1"/>
</dbReference>
<evidence type="ECO:0000259" key="14">
    <source>
        <dbReference type="PROSITE" id="PS51194"/>
    </source>
</evidence>
<dbReference type="InterPro" id="IPR014014">
    <property type="entry name" value="RNA_helicase_DEAD_Q_motif"/>
</dbReference>
<evidence type="ECO:0000259" key="13">
    <source>
        <dbReference type="PROSITE" id="PS51192"/>
    </source>
</evidence>
<dbReference type="CDD" id="cd18787">
    <property type="entry name" value="SF2_C_DEAD"/>
    <property type="match status" value="1"/>
</dbReference>
<comment type="catalytic activity">
    <reaction evidence="10">
        <text>ATP + H2O = ADP + phosphate + H(+)</text>
        <dbReference type="Rhea" id="RHEA:13065"/>
        <dbReference type="ChEBI" id="CHEBI:15377"/>
        <dbReference type="ChEBI" id="CHEBI:15378"/>
        <dbReference type="ChEBI" id="CHEBI:30616"/>
        <dbReference type="ChEBI" id="CHEBI:43474"/>
        <dbReference type="ChEBI" id="CHEBI:456216"/>
        <dbReference type="EC" id="3.6.4.13"/>
    </reaction>
</comment>
<proteinExistence type="inferred from homology"/>
<feature type="domain" description="DEAD-box RNA helicase Q" evidence="15">
    <location>
        <begin position="516"/>
        <end position="544"/>
    </location>
</feature>
<dbReference type="Proteomes" id="UP000481861">
    <property type="component" value="Unassembled WGS sequence"/>
</dbReference>
<comment type="caution">
    <text evidence="16">The sequence shown here is derived from an EMBL/GenBank/DDBJ whole genome shotgun (WGS) entry which is preliminary data.</text>
</comment>
<feature type="compositionally biased region" description="Low complexity" evidence="12">
    <location>
        <begin position="179"/>
        <end position="203"/>
    </location>
</feature>
<dbReference type="GO" id="GO:0006397">
    <property type="term" value="P:mRNA processing"/>
    <property type="evidence" value="ECO:0007669"/>
    <property type="project" value="UniProtKB-KW"/>
</dbReference>
<evidence type="ECO:0000256" key="8">
    <source>
        <dbReference type="ARBA" id="ARBA00037330"/>
    </source>
</evidence>
<keyword evidence="2" id="KW-0507">mRNA processing</keyword>
<dbReference type="PROSITE" id="PS51192">
    <property type="entry name" value="HELICASE_ATP_BIND_1"/>
    <property type="match status" value="1"/>
</dbReference>
<feature type="region of interest" description="Disordered" evidence="12">
    <location>
        <begin position="1140"/>
        <end position="1160"/>
    </location>
</feature>
<dbReference type="GO" id="GO:0003676">
    <property type="term" value="F:nucleic acid binding"/>
    <property type="evidence" value="ECO:0007669"/>
    <property type="project" value="InterPro"/>
</dbReference>
<reference evidence="16 17" key="1">
    <citation type="submission" date="2020-01" db="EMBL/GenBank/DDBJ databases">
        <authorList>
            <consortium name="DOE Joint Genome Institute"/>
            <person name="Haridas S."/>
            <person name="Albert R."/>
            <person name="Binder M."/>
            <person name="Bloem J."/>
            <person name="Labutti K."/>
            <person name="Salamov A."/>
            <person name="Andreopoulos B."/>
            <person name="Baker S.E."/>
            <person name="Barry K."/>
            <person name="Bills G."/>
            <person name="Bluhm B.H."/>
            <person name="Cannon C."/>
            <person name="Castanera R."/>
            <person name="Culley D.E."/>
            <person name="Daum C."/>
            <person name="Ezra D."/>
            <person name="Gonzalez J.B."/>
            <person name="Henrissat B."/>
            <person name="Kuo A."/>
            <person name="Liang C."/>
            <person name="Lipzen A."/>
            <person name="Lutzoni F."/>
            <person name="Magnuson J."/>
            <person name="Mondo S."/>
            <person name="Nolan M."/>
            <person name="Ohm R."/>
            <person name="Pangilinan J."/>
            <person name="Park H.-J.H."/>
            <person name="Ramirez L."/>
            <person name="Alfaro M."/>
            <person name="Sun H."/>
            <person name="Tritt A."/>
            <person name="Yoshinaga Y."/>
            <person name="Zwiers L.-H.L."/>
            <person name="Turgeon B.G."/>
            <person name="Goodwin S.B."/>
            <person name="Spatafora J.W."/>
            <person name="Crous P.W."/>
            <person name="Grigoriev I.V."/>
        </authorList>
    </citation>
    <scope>NUCLEOTIDE SEQUENCE [LARGE SCALE GENOMIC DNA]</scope>
    <source>
        <strain evidence="16 17">CBS 611.86</strain>
    </source>
</reference>
<evidence type="ECO:0000256" key="4">
    <source>
        <dbReference type="ARBA" id="ARBA00022801"/>
    </source>
</evidence>
<sequence>MASRQADESRSRTDERGGVYRPPRREDRRYHPDDRRDTRRDDRREDRREFRREDRYDGRREPRRERDHRRSRSPARRDRDRNGGDRYREDRSRGTRERDRAHDDRDPRKREDRRGSYDDRRRGSSQTQGGRPEQPTKEEREQQDREQKLKEEAAVAEAKKARLEKWKQQQALKKKQSDTATAVLSPAATTSPTPVAATPPNAAENQEHMTGNAPIPQTNGATIKKGKKKAEQTKLDEPTVARPLFSKATSTSVTAPSGVYAPTPANGIYFCLRKGGHLAAQQLKANGSITSFGLKAKAPKEVVETTHALLDDQDNTRTRKLQVLPDFVPADAPSSPVAEDTAMDEIGSDDEETDAQTQAQLEKRREDMANQELDATGNITVANENGDHMDIDGTAGPDEEEVDPLDAFMAGLSETRPNDRAPQGQTIFSDEIEPDMTAVDDEDFFALAMSTKKKKKEIPKIDHSSVEYEYFRKDFYTEPAEIAQMTPEEVADLRLELDGIKVTNNGNNKGVPRPVTKWAQMGLLQPTMAVFNELRYEKPTAIQAQAVPIVESGMDMIGIAKTGSGKTLAFGIPMVRHILDQRALKSSDGPIVLILAPTRELSLQIVNELKPFLKASNLKIGCAYGGPPISEHIAMIKRGGLHVLCATPGRLIDLMQSNSGRVLSFRRITYVVLDEADRMFDMGFEPQVLKVLDNIRPDRQAILFSATMPKNMAAVVRKHFHHPVEVLIGGRSVVASDVTQIIDIVPPPDDKPGDKKVAQLLLRLGQTHGENENSQVLIFTEKQSTAEKLLKQLIDASYAGVDTIHGGKDQSDRSDAINSFKRGILPILIATSVAARGLDVPHLATVINYDCPTHLEDYVHRCGRTGRAGNKGTAITFIENPGQERFAHHLIKALKQSDHEVPKELEVMAASFNSKLKDGTEKYFGGFGGKGLSRLDEARAAERRKEKRSVKIEGVEDQSDDEPVLPAVKKLEVVSGSGTAGVSSSAPATAVAEPEYMKILNSKIVVSKTERAAAGSTKTMTPVEKAQLAARSINGRLSTKGQIHAGQPIDNKGPDAGLYHATVEINDFPQKARWAVTNRTNVAKILEQTGVSITTKGSYWGQEGKLPGENDDPKLYILVEGDTEGAVTLAMKELTRHLREGSVADQESSMRAPTGRYSVI</sequence>
<evidence type="ECO:0000256" key="5">
    <source>
        <dbReference type="ARBA" id="ARBA00022806"/>
    </source>
</evidence>
<feature type="compositionally biased region" description="Basic and acidic residues" evidence="12">
    <location>
        <begin position="134"/>
        <end position="167"/>
    </location>
</feature>
<feature type="compositionally biased region" description="Basic and acidic residues" evidence="12">
    <location>
        <begin position="229"/>
        <end position="239"/>
    </location>
</feature>
<evidence type="ECO:0000256" key="10">
    <source>
        <dbReference type="ARBA" id="ARBA00047984"/>
    </source>
</evidence>
<comment type="function">
    <text evidence="8">ATP-dependent RNA helicase involved spliceosome assembly and in nuclear splicing. Catalyzes an ATP-dependent conformational change of U2 snRNP. Bridges U1 and U2 snRNPs and enables stable U2 snRNP association with intron RNA.</text>
</comment>
<evidence type="ECO:0000313" key="16">
    <source>
        <dbReference type="EMBL" id="KAF2869936.1"/>
    </source>
</evidence>
<feature type="compositionally biased region" description="Basic and acidic residues" evidence="12">
    <location>
        <begin position="1"/>
        <end position="65"/>
    </location>
</feature>
<dbReference type="Pfam" id="PF23469">
    <property type="entry name" value="KH_12"/>
    <property type="match status" value="1"/>
</dbReference>
<keyword evidence="17" id="KW-1185">Reference proteome</keyword>
<dbReference type="SMART" id="SM00490">
    <property type="entry name" value="HELICc"/>
    <property type="match status" value="1"/>
</dbReference>
<evidence type="ECO:0000256" key="3">
    <source>
        <dbReference type="ARBA" id="ARBA00022741"/>
    </source>
</evidence>
<dbReference type="GO" id="GO:0003724">
    <property type="term" value="F:RNA helicase activity"/>
    <property type="evidence" value="ECO:0007669"/>
    <property type="project" value="UniProtKB-EC"/>
</dbReference>
<dbReference type="PROSITE" id="PS51195">
    <property type="entry name" value="Q_MOTIF"/>
    <property type="match status" value="1"/>
</dbReference>
<dbReference type="InterPro" id="IPR014001">
    <property type="entry name" value="Helicase_ATP-bd"/>
</dbReference>
<keyword evidence="6" id="KW-0067">ATP-binding</keyword>
<gene>
    <name evidence="16" type="ORF">BDV95DRAFT_629805</name>
</gene>
<evidence type="ECO:0000256" key="1">
    <source>
        <dbReference type="ARBA" id="ARBA00012552"/>
    </source>
</evidence>
<dbReference type="InterPro" id="IPR001650">
    <property type="entry name" value="Helicase_C-like"/>
</dbReference>
<feature type="region of interest" description="Disordered" evidence="12">
    <location>
        <begin position="1"/>
        <end position="243"/>
    </location>
</feature>
<evidence type="ECO:0000256" key="2">
    <source>
        <dbReference type="ARBA" id="ARBA00022664"/>
    </source>
</evidence>
<dbReference type="PROSITE" id="PS00039">
    <property type="entry name" value="DEAD_ATP_HELICASE"/>
    <property type="match status" value="1"/>
</dbReference>
<feature type="short sequence motif" description="Q motif" evidence="11">
    <location>
        <begin position="516"/>
        <end position="544"/>
    </location>
</feature>
<dbReference type="PROSITE" id="PS51194">
    <property type="entry name" value="HELICASE_CTER"/>
    <property type="match status" value="1"/>
</dbReference>
<evidence type="ECO:0000256" key="11">
    <source>
        <dbReference type="PROSITE-ProRule" id="PRU00552"/>
    </source>
</evidence>
<dbReference type="PANTHER" id="PTHR47958">
    <property type="entry name" value="ATP-DEPENDENT RNA HELICASE DBP3"/>
    <property type="match status" value="1"/>
</dbReference>
<keyword evidence="5" id="KW-0347">Helicase</keyword>
<evidence type="ECO:0000313" key="17">
    <source>
        <dbReference type="Proteomes" id="UP000481861"/>
    </source>
</evidence>
<comment type="similarity">
    <text evidence="9">Belongs to the DEAD box helicase family. DDX46/PRP5 subfamily.</text>
</comment>
<feature type="compositionally biased region" description="Basic and acidic residues" evidence="12">
    <location>
        <begin position="75"/>
        <end position="122"/>
    </location>
</feature>
<dbReference type="InterPro" id="IPR027417">
    <property type="entry name" value="P-loop_NTPase"/>
</dbReference>
<evidence type="ECO:0000256" key="9">
    <source>
        <dbReference type="ARBA" id="ARBA00038511"/>
    </source>
</evidence>